<feature type="transmembrane region" description="Helical" evidence="1">
    <location>
        <begin position="60"/>
        <end position="79"/>
    </location>
</feature>
<accession>A0ABR5ADZ0</accession>
<feature type="transmembrane region" description="Helical" evidence="1">
    <location>
        <begin position="107"/>
        <end position="130"/>
    </location>
</feature>
<gene>
    <name evidence="2" type="ORF">SD70_20885</name>
</gene>
<feature type="transmembrane region" description="Helical" evidence="1">
    <location>
        <begin position="323"/>
        <end position="353"/>
    </location>
</feature>
<evidence type="ECO:0000256" key="1">
    <source>
        <dbReference type="SAM" id="Phobius"/>
    </source>
</evidence>
<keyword evidence="1" id="KW-0472">Membrane</keyword>
<sequence length="413" mass="44879">MAIPVTTPAKLWLHRAGANARFQAGIVRAAVDWTVALYIVIPALVYASIQYIAWWRHPPASFALVPAAALSGLFFLLSLRGSGYRFFVLEPDQLFVRANRRWTRRMLALGLLYSAALQTLAAAGLAGLLLPLLRAMPVSAGLQLRLVGAGWALWLVAGLARYLLQLRLAAGWRLWLAQAGLALASALATIAATLLAVYAPATGYPAALVALAGAWLLFARARLRQQGAFLREAELEQRAKLRLAGLLLNGFAAAPRPQSRRTPLVFRRSQTLFRYRSPISGLSEVLLKSFLRSFTMLRLYAMFTSAAAIAVCAVSFAPVRTAIWLGCAFLLSLWMKAYCKEVAAAPFLALLPWRDRTRIGALRKCTHLLMLPGFLVVSAAFGYAVGGWIGAAVFAAAGFAIAYFIAAVATIWY</sequence>
<feature type="transmembrane region" description="Helical" evidence="1">
    <location>
        <begin position="176"/>
        <end position="198"/>
    </location>
</feature>
<name>A0ABR5ADZ0_9BACL</name>
<keyword evidence="1" id="KW-1133">Transmembrane helix</keyword>
<dbReference type="EMBL" id="JXAK01000040">
    <property type="protein sequence ID" value="KIL39266.1"/>
    <property type="molecule type" value="Genomic_DNA"/>
</dbReference>
<feature type="transmembrane region" description="Helical" evidence="1">
    <location>
        <begin position="297"/>
        <end position="317"/>
    </location>
</feature>
<dbReference type="Pfam" id="PF05975">
    <property type="entry name" value="EcsB"/>
    <property type="match status" value="1"/>
</dbReference>
<reference evidence="2 3" key="1">
    <citation type="submission" date="2014-12" db="EMBL/GenBank/DDBJ databases">
        <title>Draft genome sequence of Paenibacillus kamchatkensis strain B-2647.</title>
        <authorList>
            <person name="Karlyshev A.V."/>
            <person name="Kudryashova E.B."/>
        </authorList>
    </citation>
    <scope>NUCLEOTIDE SEQUENCE [LARGE SCALE GENOMIC DNA]</scope>
    <source>
        <strain evidence="2 3">VKM B-2647</strain>
    </source>
</reference>
<protein>
    <recommendedName>
        <fullName evidence="4">ABC transporter permease</fullName>
    </recommendedName>
</protein>
<keyword evidence="1" id="KW-0812">Transmembrane</keyword>
<feature type="transmembrane region" description="Helical" evidence="1">
    <location>
        <begin position="365"/>
        <end position="385"/>
    </location>
</feature>
<dbReference type="InterPro" id="IPR010288">
    <property type="entry name" value="EcsB_ABC"/>
</dbReference>
<evidence type="ECO:0000313" key="2">
    <source>
        <dbReference type="EMBL" id="KIL39266.1"/>
    </source>
</evidence>
<evidence type="ECO:0000313" key="3">
    <source>
        <dbReference type="Proteomes" id="UP000031967"/>
    </source>
</evidence>
<organism evidence="2 3">
    <name type="scientific">Gordoniibacillus kamchatkensis</name>
    <dbReference type="NCBI Taxonomy" id="1590651"/>
    <lineage>
        <taxon>Bacteria</taxon>
        <taxon>Bacillati</taxon>
        <taxon>Bacillota</taxon>
        <taxon>Bacilli</taxon>
        <taxon>Bacillales</taxon>
        <taxon>Paenibacillaceae</taxon>
        <taxon>Gordoniibacillus</taxon>
    </lineage>
</organism>
<dbReference type="Proteomes" id="UP000031967">
    <property type="component" value="Unassembled WGS sequence"/>
</dbReference>
<evidence type="ECO:0008006" key="4">
    <source>
        <dbReference type="Google" id="ProtNLM"/>
    </source>
</evidence>
<comment type="caution">
    <text evidence="2">The sequence shown here is derived from an EMBL/GenBank/DDBJ whole genome shotgun (WGS) entry which is preliminary data.</text>
</comment>
<keyword evidence="3" id="KW-1185">Reference proteome</keyword>
<feature type="transmembrane region" description="Helical" evidence="1">
    <location>
        <begin position="35"/>
        <end position="54"/>
    </location>
</feature>
<feature type="transmembrane region" description="Helical" evidence="1">
    <location>
        <begin position="204"/>
        <end position="221"/>
    </location>
</feature>
<proteinExistence type="predicted"/>
<dbReference type="RefSeq" id="WP_041049442.1">
    <property type="nucleotide sequence ID" value="NZ_JXAK01000040.1"/>
</dbReference>
<feature type="transmembrane region" description="Helical" evidence="1">
    <location>
        <begin position="142"/>
        <end position="164"/>
    </location>
</feature>
<feature type="transmembrane region" description="Helical" evidence="1">
    <location>
        <begin position="391"/>
        <end position="412"/>
    </location>
</feature>